<dbReference type="GO" id="GO:0016705">
    <property type="term" value="F:oxidoreductase activity, acting on paired donors, with incorporation or reduction of molecular oxygen"/>
    <property type="evidence" value="ECO:0007669"/>
    <property type="project" value="InterPro"/>
</dbReference>
<keyword evidence="1" id="KW-0812">Transmembrane</keyword>
<gene>
    <name evidence="2" type="ORF">WG66_1399</name>
</gene>
<evidence type="ECO:0000313" key="2">
    <source>
        <dbReference type="EMBL" id="KTB46025.1"/>
    </source>
</evidence>
<dbReference type="InterPro" id="IPR036396">
    <property type="entry name" value="Cyt_P450_sf"/>
</dbReference>
<dbReference type="GO" id="GO:0020037">
    <property type="term" value="F:heme binding"/>
    <property type="evidence" value="ECO:0007669"/>
    <property type="project" value="InterPro"/>
</dbReference>
<protein>
    <recommendedName>
        <fullName evidence="4">Cytochrome p450</fullName>
    </recommendedName>
</protein>
<accession>A0A0W0GBT0</accession>
<dbReference type="Gene3D" id="1.10.630.10">
    <property type="entry name" value="Cytochrome P450"/>
    <property type="match status" value="1"/>
</dbReference>
<dbReference type="InterPro" id="IPR001128">
    <property type="entry name" value="Cyt_P450"/>
</dbReference>
<dbReference type="EMBL" id="LATX01000521">
    <property type="protein sequence ID" value="KTB46025.1"/>
    <property type="molecule type" value="Genomic_DNA"/>
</dbReference>
<dbReference type="GO" id="GO:0005506">
    <property type="term" value="F:iron ion binding"/>
    <property type="evidence" value="ECO:0007669"/>
    <property type="project" value="InterPro"/>
</dbReference>
<keyword evidence="1" id="KW-1133">Transmembrane helix</keyword>
<dbReference type="Proteomes" id="UP000054988">
    <property type="component" value="Unassembled WGS sequence"/>
</dbReference>
<feature type="transmembrane region" description="Helical" evidence="1">
    <location>
        <begin position="6"/>
        <end position="23"/>
    </location>
</feature>
<comment type="caution">
    <text evidence="2">The sequence shown here is derived from an EMBL/GenBank/DDBJ whole genome shotgun (WGS) entry which is preliminary data.</text>
</comment>
<keyword evidence="1" id="KW-0472">Membrane</keyword>
<evidence type="ECO:0008006" key="4">
    <source>
        <dbReference type="Google" id="ProtNLM"/>
    </source>
</evidence>
<sequence length="85" mass="9766">MTFTITTSLSCVLLSISIWIIYLNRKRPGKLPPGPKGYPLVGNIFQLQNRPWHAYVEWKKTYGDIVYLRLFNQDVIVLRAPSGSD</sequence>
<evidence type="ECO:0000256" key="1">
    <source>
        <dbReference type="SAM" id="Phobius"/>
    </source>
</evidence>
<dbReference type="AlphaFoldDB" id="A0A0W0GBT0"/>
<name>A0A0W0GBT0_MONRR</name>
<organism evidence="2 3">
    <name type="scientific">Moniliophthora roreri</name>
    <name type="common">Frosty pod rot fungus</name>
    <name type="synonym">Monilia roreri</name>
    <dbReference type="NCBI Taxonomy" id="221103"/>
    <lineage>
        <taxon>Eukaryota</taxon>
        <taxon>Fungi</taxon>
        <taxon>Dikarya</taxon>
        <taxon>Basidiomycota</taxon>
        <taxon>Agaricomycotina</taxon>
        <taxon>Agaricomycetes</taxon>
        <taxon>Agaricomycetidae</taxon>
        <taxon>Agaricales</taxon>
        <taxon>Marasmiineae</taxon>
        <taxon>Marasmiaceae</taxon>
        <taxon>Moniliophthora</taxon>
    </lineage>
</organism>
<dbReference type="Pfam" id="PF00067">
    <property type="entry name" value="p450"/>
    <property type="match status" value="1"/>
</dbReference>
<evidence type="ECO:0000313" key="3">
    <source>
        <dbReference type="Proteomes" id="UP000054988"/>
    </source>
</evidence>
<dbReference type="SUPFAM" id="SSF48264">
    <property type="entry name" value="Cytochrome P450"/>
    <property type="match status" value="1"/>
</dbReference>
<reference evidence="2 3" key="1">
    <citation type="submission" date="2015-12" db="EMBL/GenBank/DDBJ databases">
        <title>Draft genome sequence of Moniliophthora roreri, the causal agent of frosty pod rot of cacao.</title>
        <authorList>
            <person name="Aime M.C."/>
            <person name="Diaz-Valderrama J.R."/>
            <person name="Kijpornyongpan T."/>
            <person name="Phillips-Mora W."/>
        </authorList>
    </citation>
    <scope>NUCLEOTIDE SEQUENCE [LARGE SCALE GENOMIC DNA]</scope>
    <source>
        <strain evidence="2 3">MCA 2952</strain>
    </source>
</reference>
<proteinExistence type="predicted"/>
<dbReference type="GO" id="GO:0004497">
    <property type="term" value="F:monooxygenase activity"/>
    <property type="evidence" value="ECO:0007669"/>
    <property type="project" value="InterPro"/>
</dbReference>
<dbReference type="PANTHER" id="PTHR24299">
    <property type="entry name" value="CYTOCHROME P450 FAMILY 1"/>
    <property type="match status" value="1"/>
</dbReference>